<keyword evidence="1" id="KW-0479">Metal-binding</keyword>
<comment type="caution">
    <text evidence="3">The sequence shown here is derived from an EMBL/GenBank/DDBJ whole genome shotgun (WGS) entry which is preliminary data.</text>
</comment>
<gene>
    <name evidence="3" type="ORF">GOODEAATRI_025060</name>
</gene>
<evidence type="ECO:0000313" key="4">
    <source>
        <dbReference type="Proteomes" id="UP001476798"/>
    </source>
</evidence>
<dbReference type="InterPro" id="IPR000571">
    <property type="entry name" value="Znf_CCCH"/>
</dbReference>
<name>A0ABV0MUY6_9TELE</name>
<protein>
    <recommendedName>
        <fullName evidence="2">C3H1-type domain-containing protein</fullName>
    </recommendedName>
</protein>
<dbReference type="InterPro" id="IPR039691">
    <property type="entry name" value="ZC3H7A/B"/>
</dbReference>
<proteinExistence type="predicted"/>
<sequence>MDYKYQPEAAHRCKRDVLLCRLRNTDDPTWKRIRPRPARNNFLGAFVLCKGIEICILGGNIKFGNGFSLWELKHLLGPTEVQERQECQYGENCTFAYCQEEIDVWTQERKGALSRELLFDPLGSTERRALSVTRLLQLHMGMFMFLCEECFDSKPRIISKRSKENLAVCSNLTARHPFDDNKCLVHVVRSANVRYSKVRPLHPLCQFDICRHEVRYGCQREDSCSFAHSVIELKCWVLQQDTGKRLSCTSLWPLTKLMCVDEMHQGCHRTGTFRLGAHVKFRLCLRVLGLMADSPLAVGHHIWPFAHVIVSMVGGVTQAEPNDCKVFL</sequence>
<evidence type="ECO:0000256" key="1">
    <source>
        <dbReference type="PROSITE-ProRule" id="PRU00723"/>
    </source>
</evidence>
<dbReference type="PANTHER" id="PTHR14928:SF6">
    <property type="entry name" value="ZINC FINGER CCCH DOMAIN-CONTAINING PROTEIN 7B"/>
    <property type="match status" value="1"/>
</dbReference>
<accession>A0ABV0MUY6</accession>
<dbReference type="PROSITE" id="PS50103">
    <property type="entry name" value="ZF_C3H1"/>
    <property type="match status" value="1"/>
</dbReference>
<evidence type="ECO:0000259" key="2">
    <source>
        <dbReference type="PROSITE" id="PS50103"/>
    </source>
</evidence>
<dbReference type="PANTHER" id="PTHR14928">
    <property type="entry name" value="MICRO-RNA BINDING ZINC FINGER CCCH DOMAIN-CONTAINING PROTEIN 7"/>
    <property type="match status" value="1"/>
</dbReference>
<organism evidence="3 4">
    <name type="scientific">Goodea atripinnis</name>
    <dbReference type="NCBI Taxonomy" id="208336"/>
    <lineage>
        <taxon>Eukaryota</taxon>
        <taxon>Metazoa</taxon>
        <taxon>Chordata</taxon>
        <taxon>Craniata</taxon>
        <taxon>Vertebrata</taxon>
        <taxon>Euteleostomi</taxon>
        <taxon>Actinopterygii</taxon>
        <taxon>Neopterygii</taxon>
        <taxon>Teleostei</taxon>
        <taxon>Neoteleostei</taxon>
        <taxon>Acanthomorphata</taxon>
        <taxon>Ovalentaria</taxon>
        <taxon>Atherinomorphae</taxon>
        <taxon>Cyprinodontiformes</taxon>
        <taxon>Goodeidae</taxon>
        <taxon>Goodea</taxon>
    </lineage>
</organism>
<keyword evidence="1" id="KW-0863">Zinc-finger</keyword>
<dbReference type="EMBL" id="JAHRIO010012892">
    <property type="protein sequence ID" value="MEQ2162934.1"/>
    <property type="molecule type" value="Genomic_DNA"/>
</dbReference>
<keyword evidence="4" id="KW-1185">Reference proteome</keyword>
<evidence type="ECO:0000313" key="3">
    <source>
        <dbReference type="EMBL" id="MEQ2162934.1"/>
    </source>
</evidence>
<feature type="zinc finger region" description="C3H1-type" evidence="1">
    <location>
        <begin position="209"/>
        <end position="231"/>
    </location>
</feature>
<dbReference type="Proteomes" id="UP001476798">
    <property type="component" value="Unassembled WGS sequence"/>
</dbReference>
<reference evidence="3 4" key="1">
    <citation type="submission" date="2021-06" db="EMBL/GenBank/DDBJ databases">
        <authorList>
            <person name="Palmer J.M."/>
        </authorList>
    </citation>
    <scope>NUCLEOTIDE SEQUENCE [LARGE SCALE GENOMIC DNA]</scope>
    <source>
        <strain evidence="3 4">GA_2019</strain>
        <tissue evidence="3">Muscle</tissue>
    </source>
</reference>
<feature type="domain" description="C3H1-type" evidence="2">
    <location>
        <begin position="209"/>
        <end position="231"/>
    </location>
</feature>
<keyword evidence="1" id="KW-0862">Zinc</keyword>